<gene>
    <name evidence="3" type="ORF">CVT01_08035</name>
</gene>
<organism evidence="3 4">
    <name type="scientific">Campylobacter concisus</name>
    <dbReference type="NCBI Taxonomy" id="199"/>
    <lineage>
        <taxon>Bacteria</taxon>
        <taxon>Pseudomonadati</taxon>
        <taxon>Campylobacterota</taxon>
        <taxon>Epsilonproteobacteria</taxon>
        <taxon>Campylobacterales</taxon>
        <taxon>Campylobacteraceae</taxon>
        <taxon>Campylobacter</taxon>
    </lineage>
</organism>
<feature type="coiled-coil region" evidence="1">
    <location>
        <begin position="31"/>
        <end position="61"/>
    </location>
</feature>
<protein>
    <submittedName>
        <fullName evidence="3">Uncharacterized protein</fullName>
    </submittedName>
</protein>
<accession>A0A7S9WT52</accession>
<keyword evidence="1" id="KW-0175">Coiled coil</keyword>
<dbReference type="EMBL" id="CP049266">
    <property type="protein sequence ID" value="QPH92454.1"/>
    <property type="molecule type" value="Genomic_DNA"/>
</dbReference>
<evidence type="ECO:0000313" key="4">
    <source>
        <dbReference type="Proteomes" id="UP000594404"/>
    </source>
</evidence>
<sequence length="270" mass="30515">MTDIVKDEPLSIEILESMSQSKLEELAREKAREIFLNIHNANEKIKQAKELSAKANKIETDGTDIKNFLSAGYLGKSREDKLSDRLNLTNKAQISQNEAIFELSKIVQESIKFTQLTSKFSSSLQQAMSFLFTNGLKDTNGNITKLSDESARAFCDILDAADKFAASQARLDDKIDQIYSHLDKKHQIDEEQSQIIQSNSNKISELLLHMDKKGQLDQEQEKLIAKNAQAIMANTEILRNLQTRKDTKIYIIAIASLLLSVISIVLHFIR</sequence>
<keyword evidence="2" id="KW-1133">Transmembrane helix</keyword>
<evidence type="ECO:0000313" key="3">
    <source>
        <dbReference type="EMBL" id="QPH92454.1"/>
    </source>
</evidence>
<evidence type="ECO:0000256" key="2">
    <source>
        <dbReference type="SAM" id="Phobius"/>
    </source>
</evidence>
<proteinExistence type="predicted"/>
<dbReference type="RefSeq" id="WP_107714606.1">
    <property type="nucleotide sequence ID" value="NZ_CP049266.1"/>
</dbReference>
<evidence type="ECO:0000256" key="1">
    <source>
        <dbReference type="SAM" id="Coils"/>
    </source>
</evidence>
<reference evidence="3 4" key="1">
    <citation type="journal article" date="2018" name="Emerg. Microbes Infect.">
        <title>Genomic analysis of oral Campylobacter concisus strains identified a potential bacterial molecular marker associated with active Crohn's disease.</title>
        <authorList>
            <person name="Liu F."/>
            <person name="Ma R."/>
            <person name="Tay C.Y.A."/>
            <person name="Octavia S."/>
            <person name="Lan R."/>
            <person name="Chung H.K.L."/>
            <person name="Riordan S.M."/>
            <person name="Grimm M.C."/>
            <person name="Leong R.W."/>
            <person name="Tanaka M.M."/>
            <person name="Connor S."/>
            <person name="Zhang L."/>
        </authorList>
    </citation>
    <scope>NUCLEOTIDE SEQUENCE [LARGE SCALE GENOMIC DNA]</scope>
    <source>
        <strain evidence="3 4">P1CDO3</strain>
    </source>
</reference>
<dbReference type="Proteomes" id="UP000594404">
    <property type="component" value="Chromosome"/>
</dbReference>
<keyword evidence="2" id="KW-0472">Membrane</keyword>
<feature type="transmembrane region" description="Helical" evidence="2">
    <location>
        <begin position="249"/>
        <end position="269"/>
    </location>
</feature>
<dbReference type="AlphaFoldDB" id="A0A7S9WT52"/>
<name>A0A7S9WT52_9BACT</name>
<keyword evidence="2" id="KW-0812">Transmembrane</keyword>